<dbReference type="SUPFAM" id="SSF50242">
    <property type="entry name" value="TIMP-like"/>
    <property type="match status" value="1"/>
</dbReference>
<dbReference type="Gene3D" id="2.10.22.10">
    <property type="entry name" value="Antistasin, domain 1"/>
    <property type="match status" value="1"/>
</dbReference>
<sequence>MLVRVLRAYKGAKRGDRLTIRYGTPDRPPTSCDINMSVDNVGKKFLMTGTTRLTGEDAGDISLDGCDILRSWDSLERAEKAEWQRFKRNSDDYCQEPEDPCSVLNACPQDAGCQAVNGIAECIFDEPFIHPEPEPPIVEDTGLVTTCATDGCGENTDLVCVDDQCVKLVAEELEPFIIELPEPIPFTCAKYGCGEDTGLVCVDDECVEPTDDPVLIVLPEPIPFTCAKYGCGEDTGLVCIDDQCVKPPAEVECGFVCQIYCPNGNVMDANGCPTCACNP</sequence>
<dbReference type="OrthoDB" id="10021323at2759"/>
<name>A0A0L0FPV5_9EUKA</name>
<dbReference type="GeneID" id="25910045"/>
<dbReference type="PROSITE" id="PS50189">
    <property type="entry name" value="NTR"/>
    <property type="match status" value="1"/>
</dbReference>
<evidence type="ECO:0000259" key="3">
    <source>
        <dbReference type="PROSITE" id="PS51252"/>
    </source>
</evidence>
<keyword evidence="1" id="KW-1015">Disulfide bond</keyword>
<dbReference type="PROSITE" id="PS51252">
    <property type="entry name" value="ANTISTASIN"/>
    <property type="match status" value="1"/>
</dbReference>
<evidence type="ECO:0000313" key="5">
    <source>
        <dbReference type="Proteomes" id="UP000054560"/>
    </source>
</evidence>
<evidence type="ECO:0008006" key="6">
    <source>
        <dbReference type="Google" id="ProtNLM"/>
    </source>
</evidence>
<evidence type="ECO:0000259" key="2">
    <source>
        <dbReference type="PROSITE" id="PS50189"/>
    </source>
</evidence>
<dbReference type="EMBL" id="KQ242578">
    <property type="protein sequence ID" value="KNC78008.1"/>
    <property type="molecule type" value="Genomic_DNA"/>
</dbReference>
<feature type="domain" description="NTR" evidence="2">
    <location>
        <begin position="1"/>
        <end position="94"/>
    </location>
</feature>
<organism evidence="4 5">
    <name type="scientific">Sphaeroforma arctica JP610</name>
    <dbReference type="NCBI Taxonomy" id="667725"/>
    <lineage>
        <taxon>Eukaryota</taxon>
        <taxon>Ichthyosporea</taxon>
        <taxon>Ichthyophonida</taxon>
        <taxon>Sphaeroforma</taxon>
    </lineage>
</organism>
<evidence type="ECO:0000256" key="1">
    <source>
        <dbReference type="ARBA" id="ARBA00023157"/>
    </source>
</evidence>
<reference evidence="4 5" key="1">
    <citation type="submission" date="2011-02" db="EMBL/GenBank/DDBJ databases">
        <title>The Genome Sequence of Sphaeroforma arctica JP610.</title>
        <authorList>
            <consortium name="The Broad Institute Genome Sequencing Platform"/>
            <person name="Russ C."/>
            <person name="Cuomo C."/>
            <person name="Young S.K."/>
            <person name="Zeng Q."/>
            <person name="Gargeya S."/>
            <person name="Alvarado L."/>
            <person name="Berlin A."/>
            <person name="Chapman S.B."/>
            <person name="Chen Z."/>
            <person name="Freedman E."/>
            <person name="Gellesch M."/>
            <person name="Goldberg J."/>
            <person name="Griggs A."/>
            <person name="Gujja S."/>
            <person name="Heilman E."/>
            <person name="Heiman D."/>
            <person name="Howarth C."/>
            <person name="Mehta T."/>
            <person name="Neiman D."/>
            <person name="Pearson M."/>
            <person name="Roberts A."/>
            <person name="Saif S."/>
            <person name="Shea T."/>
            <person name="Shenoy N."/>
            <person name="Sisk P."/>
            <person name="Stolte C."/>
            <person name="Sykes S."/>
            <person name="White J."/>
            <person name="Yandava C."/>
            <person name="Burger G."/>
            <person name="Gray M.W."/>
            <person name="Holland P.W.H."/>
            <person name="King N."/>
            <person name="Lang F.B.F."/>
            <person name="Roger A.J."/>
            <person name="Ruiz-Trillo I."/>
            <person name="Haas B."/>
            <person name="Nusbaum C."/>
            <person name="Birren B."/>
        </authorList>
    </citation>
    <scope>NUCLEOTIDE SEQUENCE [LARGE SCALE GENOMIC DNA]</scope>
    <source>
        <strain evidence="4 5">JP610</strain>
    </source>
</reference>
<dbReference type="InterPro" id="IPR004094">
    <property type="entry name" value="Antistasin-like"/>
</dbReference>
<proteinExistence type="predicted"/>
<gene>
    <name evidence="4" type="ORF">SARC_09541</name>
</gene>
<dbReference type="Proteomes" id="UP000054560">
    <property type="component" value="Unassembled WGS sequence"/>
</dbReference>
<keyword evidence="5" id="KW-1185">Reference proteome</keyword>
<dbReference type="GO" id="GO:0004867">
    <property type="term" value="F:serine-type endopeptidase inhibitor activity"/>
    <property type="evidence" value="ECO:0007669"/>
    <property type="project" value="InterPro"/>
</dbReference>
<feature type="domain" description="Antistasin-like" evidence="3">
    <location>
        <begin position="246"/>
        <end position="277"/>
    </location>
</feature>
<accession>A0A0L0FPV5</accession>
<dbReference type="AlphaFoldDB" id="A0A0L0FPV5"/>
<evidence type="ECO:0000313" key="4">
    <source>
        <dbReference type="EMBL" id="KNC78008.1"/>
    </source>
</evidence>
<protein>
    <recommendedName>
        <fullName evidence="6">Antistasin-like domain-containing protein</fullName>
    </recommendedName>
</protein>
<dbReference type="RefSeq" id="XP_014151910.1">
    <property type="nucleotide sequence ID" value="XM_014296435.1"/>
</dbReference>
<dbReference type="InterPro" id="IPR001134">
    <property type="entry name" value="Netrin_domain"/>
</dbReference>
<dbReference type="InterPro" id="IPR008993">
    <property type="entry name" value="TIMP-like_OB-fold"/>
</dbReference>
<dbReference type="Pfam" id="PF02822">
    <property type="entry name" value="Antistasin"/>
    <property type="match status" value="1"/>
</dbReference>